<dbReference type="AlphaFoldDB" id="A0A812PC36"/>
<sequence length="327" mass="34578">HFGLVDDELPSCSSLDPDDEDWDSLDTAEGPSQERDNSPLCADSPQDVDIAPIPIAPAYFERVDAKPVLRSRDPSPMGISQRTVSRPTTPMKKGEVGRGVPFRRPTPPVTPKDVDFGPACDAQARIRRIISRSEVKDPDHDPVPSSPAAPPMAPASTVPVVPPPGHGGPQILEDSRGALGESDLGLPGTVMDPILEDGGIVVGTSRSRASSRASRRSTTAPRSSMFPWMASPSGLRDIDEGIPISATGPRYAGTPAQAAEALLNGVSEAVHSPFSAAPDARGAAAKASMPRHVACIRKQVLASRPGKLKGAMEDAWIHIYIYMSINI</sequence>
<feature type="compositionally biased region" description="Acidic residues" evidence="1">
    <location>
        <begin position="16"/>
        <end position="26"/>
    </location>
</feature>
<feature type="region of interest" description="Disordered" evidence="1">
    <location>
        <begin position="130"/>
        <end position="183"/>
    </location>
</feature>
<evidence type="ECO:0000256" key="1">
    <source>
        <dbReference type="SAM" id="MobiDB-lite"/>
    </source>
</evidence>
<dbReference type="EMBL" id="CAJNJA010014173">
    <property type="protein sequence ID" value="CAE7337342.1"/>
    <property type="molecule type" value="Genomic_DNA"/>
</dbReference>
<accession>A0A812PC36</accession>
<feature type="region of interest" description="Disordered" evidence="1">
    <location>
        <begin position="201"/>
        <end position="229"/>
    </location>
</feature>
<feature type="compositionally biased region" description="Low complexity" evidence="1">
    <location>
        <begin position="204"/>
        <end position="224"/>
    </location>
</feature>
<feature type="compositionally biased region" description="Polar residues" evidence="1">
    <location>
        <begin position="78"/>
        <end position="88"/>
    </location>
</feature>
<name>A0A812PC36_9DINO</name>
<gene>
    <name evidence="2" type="ORF">SNEC2469_LOCUS8642</name>
</gene>
<feature type="compositionally biased region" description="Basic and acidic residues" evidence="1">
    <location>
        <begin position="131"/>
        <end position="142"/>
    </location>
</feature>
<evidence type="ECO:0000313" key="2">
    <source>
        <dbReference type="EMBL" id="CAE7337342.1"/>
    </source>
</evidence>
<keyword evidence="3" id="KW-1185">Reference proteome</keyword>
<protein>
    <submittedName>
        <fullName evidence="2">Uncharacterized protein</fullName>
    </submittedName>
</protein>
<feature type="compositionally biased region" description="Pro residues" evidence="1">
    <location>
        <begin position="144"/>
        <end position="153"/>
    </location>
</feature>
<organism evidence="2 3">
    <name type="scientific">Symbiodinium necroappetens</name>
    <dbReference type="NCBI Taxonomy" id="1628268"/>
    <lineage>
        <taxon>Eukaryota</taxon>
        <taxon>Sar</taxon>
        <taxon>Alveolata</taxon>
        <taxon>Dinophyceae</taxon>
        <taxon>Suessiales</taxon>
        <taxon>Symbiodiniaceae</taxon>
        <taxon>Symbiodinium</taxon>
    </lineage>
</organism>
<comment type="caution">
    <text evidence="2">The sequence shown here is derived from an EMBL/GenBank/DDBJ whole genome shotgun (WGS) entry which is preliminary data.</text>
</comment>
<feature type="region of interest" description="Disordered" evidence="1">
    <location>
        <begin position="1"/>
        <end position="48"/>
    </location>
</feature>
<proteinExistence type="predicted"/>
<feature type="region of interest" description="Disordered" evidence="1">
    <location>
        <begin position="67"/>
        <end position="117"/>
    </location>
</feature>
<reference evidence="2" key="1">
    <citation type="submission" date="2021-02" db="EMBL/GenBank/DDBJ databases">
        <authorList>
            <person name="Dougan E. K."/>
            <person name="Rhodes N."/>
            <person name="Thang M."/>
            <person name="Chan C."/>
        </authorList>
    </citation>
    <scope>NUCLEOTIDE SEQUENCE</scope>
</reference>
<feature type="non-terminal residue" evidence="2">
    <location>
        <position position="327"/>
    </location>
</feature>
<dbReference type="Proteomes" id="UP000601435">
    <property type="component" value="Unassembled WGS sequence"/>
</dbReference>
<evidence type="ECO:0000313" key="3">
    <source>
        <dbReference type="Proteomes" id="UP000601435"/>
    </source>
</evidence>
<dbReference type="OrthoDB" id="10410492at2759"/>